<protein>
    <recommendedName>
        <fullName evidence="6">Ribosome maturation factor RimP</fullName>
    </recommendedName>
</protein>
<dbReference type="InterPro" id="IPR036847">
    <property type="entry name" value="RimP_C_sf"/>
</dbReference>
<dbReference type="GO" id="GO:0006412">
    <property type="term" value="P:translation"/>
    <property type="evidence" value="ECO:0007669"/>
    <property type="project" value="TreeGrafter"/>
</dbReference>
<dbReference type="EMBL" id="LNQE01001043">
    <property type="protein sequence ID" value="KUG21595.1"/>
    <property type="molecule type" value="Genomic_DNA"/>
</dbReference>
<keyword evidence="1" id="KW-0963">Cytoplasm</keyword>
<evidence type="ECO:0000259" key="3">
    <source>
        <dbReference type="Pfam" id="PF02576"/>
    </source>
</evidence>
<sequence>MDYDVKEKIRQLAEPVVVSEGMELIHVECIKMHTRWIIRLFLDKDGGINLDDCANISNQLGDIFDIREVINGSYTLEVSSPGIDRPISRDQDFVKYKGLKVNIKTNVKIEGVKNFHGILSDYVEENGRKMVLVDISGKIYRIPQQDINKTNLAMPDDLNIK</sequence>
<gene>
    <name evidence="5" type="ORF">ASZ90_008657</name>
</gene>
<evidence type="ECO:0000259" key="4">
    <source>
        <dbReference type="Pfam" id="PF17384"/>
    </source>
</evidence>
<dbReference type="FunFam" id="3.30.300.70:FF:000001">
    <property type="entry name" value="Ribosome maturation factor RimP"/>
    <property type="match status" value="1"/>
</dbReference>
<dbReference type="InterPro" id="IPR028989">
    <property type="entry name" value="RimP_N"/>
</dbReference>
<dbReference type="PANTHER" id="PTHR33867">
    <property type="entry name" value="RIBOSOME MATURATION FACTOR RIMP"/>
    <property type="match status" value="1"/>
</dbReference>
<dbReference type="HAMAP" id="MF_01077">
    <property type="entry name" value="RimP"/>
    <property type="match status" value="1"/>
</dbReference>
<dbReference type="GO" id="GO:0005829">
    <property type="term" value="C:cytosol"/>
    <property type="evidence" value="ECO:0007669"/>
    <property type="project" value="TreeGrafter"/>
</dbReference>
<evidence type="ECO:0000256" key="1">
    <source>
        <dbReference type="ARBA" id="ARBA00022490"/>
    </source>
</evidence>
<dbReference type="AlphaFoldDB" id="A0A0W8FL53"/>
<keyword evidence="2" id="KW-0690">Ribosome biogenesis</keyword>
<dbReference type="InterPro" id="IPR028998">
    <property type="entry name" value="RimP_C"/>
</dbReference>
<feature type="domain" description="Ribosome maturation factor RimP C-terminal" evidence="4">
    <location>
        <begin position="88"/>
        <end position="153"/>
    </location>
</feature>
<reference evidence="5" key="1">
    <citation type="journal article" date="2015" name="Proc. Natl. Acad. Sci. U.S.A.">
        <title>Networks of energetic and metabolic interactions define dynamics in microbial communities.</title>
        <authorList>
            <person name="Embree M."/>
            <person name="Liu J.K."/>
            <person name="Al-Bassam M.M."/>
            <person name="Zengler K."/>
        </authorList>
    </citation>
    <scope>NUCLEOTIDE SEQUENCE</scope>
</reference>
<dbReference type="Gene3D" id="3.30.300.70">
    <property type="entry name" value="RimP-like superfamily, N-terminal"/>
    <property type="match status" value="1"/>
</dbReference>
<dbReference type="SUPFAM" id="SSF75420">
    <property type="entry name" value="YhbC-like, N-terminal domain"/>
    <property type="match status" value="1"/>
</dbReference>
<evidence type="ECO:0000313" key="5">
    <source>
        <dbReference type="EMBL" id="KUG21595.1"/>
    </source>
</evidence>
<name>A0A0W8FL53_9ZZZZ</name>
<dbReference type="Gene3D" id="2.30.30.180">
    <property type="entry name" value="Ribosome maturation factor RimP, C-terminal domain"/>
    <property type="match status" value="1"/>
</dbReference>
<dbReference type="GO" id="GO:0000028">
    <property type="term" value="P:ribosomal small subunit assembly"/>
    <property type="evidence" value="ECO:0007669"/>
    <property type="project" value="TreeGrafter"/>
</dbReference>
<evidence type="ECO:0000256" key="2">
    <source>
        <dbReference type="ARBA" id="ARBA00022517"/>
    </source>
</evidence>
<organism evidence="5">
    <name type="scientific">hydrocarbon metagenome</name>
    <dbReference type="NCBI Taxonomy" id="938273"/>
    <lineage>
        <taxon>unclassified sequences</taxon>
        <taxon>metagenomes</taxon>
        <taxon>ecological metagenomes</taxon>
    </lineage>
</organism>
<dbReference type="PANTHER" id="PTHR33867:SF1">
    <property type="entry name" value="RIBOSOME MATURATION FACTOR RIMP"/>
    <property type="match status" value="1"/>
</dbReference>
<dbReference type="InterPro" id="IPR035956">
    <property type="entry name" value="RimP_N_sf"/>
</dbReference>
<comment type="caution">
    <text evidence="5">The sequence shown here is derived from an EMBL/GenBank/DDBJ whole genome shotgun (WGS) entry which is preliminary data.</text>
</comment>
<dbReference type="CDD" id="cd01734">
    <property type="entry name" value="YlxS_C"/>
    <property type="match status" value="1"/>
</dbReference>
<dbReference type="InterPro" id="IPR003728">
    <property type="entry name" value="Ribosome_maturation_RimP"/>
</dbReference>
<dbReference type="SUPFAM" id="SSF74942">
    <property type="entry name" value="YhbC-like, C-terminal domain"/>
    <property type="match status" value="1"/>
</dbReference>
<accession>A0A0W8FL53</accession>
<evidence type="ECO:0008006" key="6">
    <source>
        <dbReference type="Google" id="ProtNLM"/>
    </source>
</evidence>
<proteinExistence type="inferred from homology"/>
<dbReference type="Pfam" id="PF02576">
    <property type="entry name" value="RimP_N"/>
    <property type="match status" value="1"/>
</dbReference>
<dbReference type="Pfam" id="PF17384">
    <property type="entry name" value="DUF150_C"/>
    <property type="match status" value="1"/>
</dbReference>
<feature type="domain" description="Ribosome maturation factor RimP N-terminal" evidence="3">
    <location>
        <begin position="12"/>
        <end position="84"/>
    </location>
</feature>